<sequence>MTALFNLFIFMIRGFSMLCVCPLLWGGAHLLF</sequence>
<keyword evidence="1" id="KW-1133">Transmembrane helix</keyword>
<keyword evidence="1" id="KW-0472">Membrane</keyword>
<dbReference type="KEGG" id="rpne:NCTC8284_01736"/>
<dbReference type="AlphaFoldDB" id="A0A3S4VDV5"/>
<name>A0A3S4VDV5_9PAST</name>
<evidence type="ECO:0000313" key="3">
    <source>
        <dbReference type="Proteomes" id="UP000278733"/>
    </source>
</evidence>
<protein>
    <submittedName>
        <fullName evidence="2">Uncharacterized protein</fullName>
    </submittedName>
</protein>
<keyword evidence="1" id="KW-0812">Transmembrane</keyword>
<reference evidence="2 3" key="1">
    <citation type="submission" date="2018-12" db="EMBL/GenBank/DDBJ databases">
        <authorList>
            <consortium name="Pathogen Informatics"/>
        </authorList>
    </citation>
    <scope>NUCLEOTIDE SEQUENCE [LARGE SCALE GENOMIC DNA]</scope>
    <source>
        <strain evidence="2 3">NCTC8284</strain>
    </source>
</reference>
<proteinExistence type="predicted"/>
<accession>A0A3S4VDV5</accession>
<feature type="transmembrane region" description="Helical" evidence="1">
    <location>
        <begin position="7"/>
        <end position="28"/>
    </location>
</feature>
<evidence type="ECO:0000313" key="2">
    <source>
        <dbReference type="EMBL" id="VEH66565.1"/>
    </source>
</evidence>
<dbReference type="EMBL" id="LR134405">
    <property type="protein sequence ID" value="VEH66565.1"/>
    <property type="molecule type" value="Genomic_DNA"/>
</dbReference>
<evidence type="ECO:0000256" key="1">
    <source>
        <dbReference type="SAM" id="Phobius"/>
    </source>
</evidence>
<organism evidence="2 3">
    <name type="scientific">Rodentibacter pneumotropicus</name>
    <dbReference type="NCBI Taxonomy" id="758"/>
    <lineage>
        <taxon>Bacteria</taxon>
        <taxon>Pseudomonadati</taxon>
        <taxon>Pseudomonadota</taxon>
        <taxon>Gammaproteobacteria</taxon>
        <taxon>Pasteurellales</taxon>
        <taxon>Pasteurellaceae</taxon>
        <taxon>Rodentibacter</taxon>
    </lineage>
</organism>
<gene>
    <name evidence="2" type="ORF">NCTC8284_01736</name>
</gene>
<dbReference type="Proteomes" id="UP000278733">
    <property type="component" value="Chromosome"/>
</dbReference>